<sequence length="408" mass="43992">MAYPHGSWSSKEEGGQAQYSDASEAVGFSQGTHFRRIERGMVRQPSSSPTSSLSGAMGDAHITNPQIGGSVPSGMAWPIPHGAYGHLAEESSLSSSFGPAPPTPASANSSGAFGPYYNPYNNPQTYSPNPDLYSHTSSGLPSPSLEHFATAQQVRIADAMAHTHPGMSTPSPVSQTASGSMGSMSIAPSPAPGAVPMVHASRRPSSAETTRLYHQVRELEAERNAALQRVHQLEQELMHRAGGFGGSFPSSSMALPSPAQTPTLPTALEENWRARTEARRKIYCATNRAGNALCAWHDSRRERRAYPPRNAPPGVLNCGCTHEEALFEESLAAHGVGSYHPGESVRMDPALRNPLLRLLQERYGYRDGDFDFDPVTRTWRNGEDAAYWEGRLAAGAANTRRNRADNSR</sequence>
<evidence type="ECO:0000313" key="3">
    <source>
        <dbReference type="Proteomes" id="UP000076727"/>
    </source>
</evidence>
<feature type="compositionally biased region" description="Polar residues" evidence="1">
    <location>
        <begin position="166"/>
        <end position="183"/>
    </location>
</feature>
<feature type="compositionally biased region" description="Low complexity" evidence="1">
    <location>
        <begin position="45"/>
        <end position="54"/>
    </location>
</feature>
<dbReference type="OrthoDB" id="3222060at2759"/>
<dbReference type="Proteomes" id="UP000076727">
    <property type="component" value="Unassembled WGS sequence"/>
</dbReference>
<accession>A0A165Q1G8</accession>
<proteinExistence type="predicted"/>
<gene>
    <name evidence="2" type="ORF">DAEQUDRAFT_738420</name>
</gene>
<feature type="region of interest" description="Disordered" evidence="1">
    <location>
        <begin position="164"/>
        <end position="184"/>
    </location>
</feature>
<protein>
    <submittedName>
        <fullName evidence="2">Uncharacterized protein</fullName>
    </submittedName>
</protein>
<keyword evidence="3" id="KW-1185">Reference proteome</keyword>
<reference evidence="2 3" key="1">
    <citation type="journal article" date="2016" name="Mol. Biol. Evol.">
        <title>Comparative Genomics of Early-Diverging Mushroom-Forming Fungi Provides Insights into the Origins of Lignocellulose Decay Capabilities.</title>
        <authorList>
            <person name="Nagy L.G."/>
            <person name="Riley R."/>
            <person name="Tritt A."/>
            <person name="Adam C."/>
            <person name="Daum C."/>
            <person name="Floudas D."/>
            <person name="Sun H."/>
            <person name="Yadav J.S."/>
            <person name="Pangilinan J."/>
            <person name="Larsson K.H."/>
            <person name="Matsuura K."/>
            <person name="Barry K."/>
            <person name="Labutti K."/>
            <person name="Kuo R."/>
            <person name="Ohm R.A."/>
            <person name="Bhattacharya S.S."/>
            <person name="Shirouzu T."/>
            <person name="Yoshinaga Y."/>
            <person name="Martin F.M."/>
            <person name="Grigoriev I.V."/>
            <person name="Hibbett D.S."/>
        </authorList>
    </citation>
    <scope>NUCLEOTIDE SEQUENCE [LARGE SCALE GENOMIC DNA]</scope>
    <source>
        <strain evidence="2 3">L-15889</strain>
    </source>
</reference>
<feature type="region of interest" description="Disordered" evidence="1">
    <location>
        <begin position="1"/>
        <end position="74"/>
    </location>
</feature>
<evidence type="ECO:0000313" key="2">
    <source>
        <dbReference type="EMBL" id="KZT68893.1"/>
    </source>
</evidence>
<dbReference type="STRING" id="1314783.A0A165Q1G8"/>
<dbReference type="AlphaFoldDB" id="A0A165Q1G8"/>
<name>A0A165Q1G8_9APHY</name>
<dbReference type="EMBL" id="KV429062">
    <property type="protein sequence ID" value="KZT68893.1"/>
    <property type="molecule type" value="Genomic_DNA"/>
</dbReference>
<organism evidence="2 3">
    <name type="scientific">Daedalea quercina L-15889</name>
    <dbReference type="NCBI Taxonomy" id="1314783"/>
    <lineage>
        <taxon>Eukaryota</taxon>
        <taxon>Fungi</taxon>
        <taxon>Dikarya</taxon>
        <taxon>Basidiomycota</taxon>
        <taxon>Agaricomycotina</taxon>
        <taxon>Agaricomycetes</taxon>
        <taxon>Polyporales</taxon>
        <taxon>Fomitopsis</taxon>
    </lineage>
</organism>
<evidence type="ECO:0000256" key="1">
    <source>
        <dbReference type="SAM" id="MobiDB-lite"/>
    </source>
</evidence>